<dbReference type="AlphaFoldDB" id="A0A286DUA6"/>
<dbReference type="EMBL" id="OCNE01000005">
    <property type="protein sequence ID" value="SOD62238.1"/>
    <property type="molecule type" value="Genomic_DNA"/>
</dbReference>
<keyword evidence="3" id="KW-1185">Reference proteome</keyword>
<dbReference type="Pfam" id="PF01636">
    <property type="entry name" value="APH"/>
    <property type="match status" value="1"/>
</dbReference>
<organism evidence="2 3">
    <name type="scientific">Streptomyces zhaozhouensis</name>
    <dbReference type="NCBI Taxonomy" id="1300267"/>
    <lineage>
        <taxon>Bacteria</taxon>
        <taxon>Bacillati</taxon>
        <taxon>Actinomycetota</taxon>
        <taxon>Actinomycetes</taxon>
        <taxon>Kitasatosporales</taxon>
        <taxon>Streptomycetaceae</taxon>
        <taxon>Streptomyces</taxon>
    </lineage>
</organism>
<gene>
    <name evidence="2" type="ORF">SAMN06297387_10553</name>
</gene>
<feature type="domain" description="Aminoglycoside phosphotransferase" evidence="1">
    <location>
        <begin position="43"/>
        <end position="233"/>
    </location>
</feature>
<evidence type="ECO:0000259" key="1">
    <source>
        <dbReference type="Pfam" id="PF01636"/>
    </source>
</evidence>
<name>A0A286DUA6_9ACTN</name>
<dbReference type="InterPro" id="IPR011009">
    <property type="entry name" value="Kinase-like_dom_sf"/>
</dbReference>
<dbReference type="RefSeq" id="WP_097230726.1">
    <property type="nucleotide sequence ID" value="NZ_OCNE01000005.1"/>
</dbReference>
<proteinExistence type="predicted"/>
<keyword evidence="2" id="KW-0808">Transferase</keyword>
<dbReference type="Proteomes" id="UP000219072">
    <property type="component" value="Unassembled WGS sequence"/>
</dbReference>
<protein>
    <submittedName>
        <fullName evidence="2">Phosphotransferase enzyme family protein</fullName>
    </submittedName>
</protein>
<sequence>MRSSPSPQPARRWARAERLDADRMAEALHERTGVRLTVEGPCPGGQVGAAYVRWPDGRRSVLKWRPRARVADLVDGPIAVSEALRAAGCPVPATELVEQVDHAVVTVQELLPGSTLDRLDAHGLEQALALNRAFAGRLADRPDIPAIALYLREDGPGFCLHEPLRRHGARAAALERWVTAVGAAHPPAMEGEDAVHLDYHPGNMLAVDGTLTGVIDWDGAGRGHHGFDLVTLRFGVHVEGTGPGVEDRLDEVLDALPETVLRPAWAHMSLRMVDWSIRHHTPADVEHWLDLAARRTD</sequence>
<evidence type="ECO:0000313" key="3">
    <source>
        <dbReference type="Proteomes" id="UP000219072"/>
    </source>
</evidence>
<dbReference type="SUPFAM" id="SSF56112">
    <property type="entry name" value="Protein kinase-like (PK-like)"/>
    <property type="match status" value="1"/>
</dbReference>
<dbReference type="OrthoDB" id="3676359at2"/>
<reference evidence="2 3" key="1">
    <citation type="submission" date="2017-09" db="EMBL/GenBank/DDBJ databases">
        <authorList>
            <person name="Ehlers B."/>
            <person name="Leendertz F.H."/>
        </authorList>
    </citation>
    <scope>NUCLEOTIDE SEQUENCE [LARGE SCALE GENOMIC DNA]</scope>
    <source>
        <strain evidence="2 3">CGMCC 4.7095</strain>
    </source>
</reference>
<dbReference type="GO" id="GO:0016740">
    <property type="term" value="F:transferase activity"/>
    <property type="evidence" value="ECO:0007669"/>
    <property type="project" value="UniProtKB-KW"/>
</dbReference>
<dbReference type="Gene3D" id="3.90.1200.10">
    <property type="match status" value="1"/>
</dbReference>
<accession>A0A286DUA6</accession>
<dbReference type="InterPro" id="IPR002575">
    <property type="entry name" value="Aminoglycoside_PTrfase"/>
</dbReference>
<evidence type="ECO:0000313" key="2">
    <source>
        <dbReference type="EMBL" id="SOD62238.1"/>
    </source>
</evidence>